<organism evidence="1 2">
    <name type="scientific">Pistacia integerrima</name>
    <dbReference type="NCBI Taxonomy" id="434235"/>
    <lineage>
        <taxon>Eukaryota</taxon>
        <taxon>Viridiplantae</taxon>
        <taxon>Streptophyta</taxon>
        <taxon>Embryophyta</taxon>
        <taxon>Tracheophyta</taxon>
        <taxon>Spermatophyta</taxon>
        <taxon>Magnoliopsida</taxon>
        <taxon>eudicotyledons</taxon>
        <taxon>Gunneridae</taxon>
        <taxon>Pentapetalae</taxon>
        <taxon>rosids</taxon>
        <taxon>malvids</taxon>
        <taxon>Sapindales</taxon>
        <taxon>Anacardiaceae</taxon>
        <taxon>Pistacia</taxon>
    </lineage>
</organism>
<protein>
    <submittedName>
        <fullName evidence="1">Uncharacterized protein</fullName>
    </submittedName>
</protein>
<evidence type="ECO:0000313" key="1">
    <source>
        <dbReference type="EMBL" id="KAJ0053457.1"/>
    </source>
</evidence>
<accession>A0ACC0ZMK2</accession>
<keyword evidence="2" id="KW-1185">Reference proteome</keyword>
<dbReference type="Proteomes" id="UP001163603">
    <property type="component" value="Chromosome 1"/>
</dbReference>
<name>A0ACC0ZMK2_9ROSI</name>
<sequence>MERNSFGGGEGSYGYENGVIMTRDPKPRLRWTADLHDRFVDAVTKLGGPDKATPKSVLRVMGLKGLTLYHLKSHLQKYRLGQQARRQSPSEQHKEICGASFVQFSDNSYAHQQGEISVTEAFKCQAEVQQRLQEHLEVQKTLQMRIEAQGKYLQTILDKAQKSLSLHDMNASASGNAEATKVQLMSFNLALSNLMENINEPDRKGHILEINDILKKANTNGSAFQIQGVCKREAHIDNEDVKLELNSKGRLDFISANGIEWDGSLLSYKR</sequence>
<evidence type="ECO:0000313" key="2">
    <source>
        <dbReference type="Proteomes" id="UP001163603"/>
    </source>
</evidence>
<gene>
    <name evidence="1" type="ORF">Pint_03562</name>
</gene>
<dbReference type="EMBL" id="CM047736">
    <property type="protein sequence ID" value="KAJ0053457.1"/>
    <property type="molecule type" value="Genomic_DNA"/>
</dbReference>
<reference evidence="2" key="1">
    <citation type="journal article" date="2023" name="G3 (Bethesda)">
        <title>Genome assembly and association tests identify interacting loci associated with vigor, precocity, and sex in interspecific pistachio rootstocks.</title>
        <authorList>
            <person name="Palmer W."/>
            <person name="Jacygrad E."/>
            <person name="Sagayaradj S."/>
            <person name="Cavanaugh K."/>
            <person name="Han R."/>
            <person name="Bertier L."/>
            <person name="Beede B."/>
            <person name="Kafkas S."/>
            <person name="Golino D."/>
            <person name="Preece J."/>
            <person name="Michelmore R."/>
        </authorList>
    </citation>
    <scope>NUCLEOTIDE SEQUENCE [LARGE SCALE GENOMIC DNA]</scope>
</reference>
<comment type="caution">
    <text evidence="1">The sequence shown here is derived from an EMBL/GenBank/DDBJ whole genome shotgun (WGS) entry which is preliminary data.</text>
</comment>
<proteinExistence type="predicted"/>